<dbReference type="InterPro" id="IPR049704">
    <property type="entry name" value="Aminotrans_3_PPA_site"/>
</dbReference>
<evidence type="ECO:0000256" key="4">
    <source>
        <dbReference type="ARBA" id="ARBA00022898"/>
    </source>
</evidence>
<comment type="caution">
    <text evidence="5">Lacks conserved residue(s) required for the propagation of feature annotation.</text>
</comment>
<dbReference type="NCBIfam" id="NF002325">
    <property type="entry name" value="PRK01278.1"/>
    <property type="match status" value="1"/>
</dbReference>
<dbReference type="GO" id="GO:0003992">
    <property type="term" value="F:N2-acetyl-L-ornithine:2-oxoglutarate 5-aminotransferase activity"/>
    <property type="evidence" value="ECO:0007669"/>
    <property type="project" value="UniProtKB-UniRule"/>
</dbReference>
<dbReference type="Proteomes" id="UP000008220">
    <property type="component" value="Chromosome"/>
</dbReference>
<comment type="cofactor">
    <cofactor evidence="5">
        <name>pyridoxal 5'-phosphate</name>
        <dbReference type="ChEBI" id="CHEBI:597326"/>
    </cofactor>
    <text evidence="5">Binds 1 pyridoxal phosphate per subunit.</text>
</comment>
<feature type="binding site" evidence="5">
    <location>
        <begin position="214"/>
        <end position="217"/>
    </location>
    <ligand>
        <name>pyridoxal 5'-phosphate</name>
        <dbReference type="ChEBI" id="CHEBI:597326"/>
    </ligand>
</feature>
<name>A0Q1F2_CLONN</name>
<dbReference type="PROSITE" id="PS00600">
    <property type="entry name" value="AA_TRANSFER_CLASS_3"/>
    <property type="match status" value="1"/>
</dbReference>
<feature type="binding site" evidence="5">
    <location>
        <position position="129"/>
    </location>
    <ligand>
        <name>pyridoxal 5'-phosphate</name>
        <dbReference type="ChEBI" id="CHEBI:597326"/>
    </ligand>
</feature>
<dbReference type="Pfam" id="PF00202">
    <property type="entry name" value="Aminotran_3"/>
    <property type="match status" value="1"/>
</dbReference>
<comment type="miscellaneous">
    <text evidence="5">May also have succinyldiaminopimelate aminotransferase activity, thus carrying out the corresponding step in lysine biosynthesis.</text>
</comment>
<dbReference type="PANTHER" id="PTHR11986:SF79">
    <property type="entry name" value="ACETYLORNITHINE AMINOTRANSFERASE, MITOCHONDRIAL"/>
    <property type="match status" value="1"/>
</dbReference>
<evidence type="ECO:0000256" key="2">
    <source>
        <dbReference type="ARBA" id="ARBA00022605"/>
    </source>
</evidence>
<dbReference type="InterPro" id="IPR015422">
    <property type="entry name" value="PyrdxlP-dep_Trfase_small"/>
</dbReference>
<proteinExistence type="inferred from homology"/>
<dbReference type="KEGG" id="cno:NT01CX_2381"/>
<dbReference type="HOGENOM" id="CLU_016922_10_1_9"/>
<comment type="subunit">
    <text evidence="5">Homodimer.</text>
</comment>
<sequence>MPKSNLMNTYNRKDVIFKKGIGSKLYDVNGEEYLDFVSGIAVNCLGHSNASIISTIKNQCEKLMHISNYYWNEQTISLAEKLCKLSDHDKAFFCNSGTEACEAAIKLARKYGSLINKNKNVIIHMKNSFHGRTLGALSITYNENYKTPFYPLIDRIKTVEFNNIDELKDKMNDEVCGVIIEPIQGEGGIKVSNKDFLKEARKLCDKFNSVLIFDEVQCGIGRTGKLFAYKNFDVIPDVVCMAKGLGGGFPIGAIIAKNKFANAFKPGDHGNTFGGNPLACTVALTVLKELTENHIIDEIPKKSNYLIQKLSLLKDNYKIIEEIRGKGLLLGIKVNINCNKIVDSCFNKKLLVISANDNVIRLLPPLNVSKDDIDLAINTLSLVFEELQ</sequence>
<dbReference type="SUPFAM" id="SSF53383">
    <property type="entry name" value="PLP-dependent transferases"/>
    <property type="match status" value="1"/>
</dbReference>
<comment type="pathway">
    <text evidence="5">Amino-acid biosynthesis; L-arginine biosynthesis; N(2)-acetyl-L-ornithine from L-glutamate: step 4/4.</text>
</comment>
<gene>
    <name evidence="5 6" type="primary">argD</name>
    <name evidence="6" type="ordered locus">NT01CX_2381</name>
</gene>
<dbReference type="InterPro" id="IPR005814">
    <property type="entry name" value="Aminotrans_3"/>
</dbReference>
<dbReference type="EMBL" id="CP000382">
    <property type="protein sequence ID" value="ABK61708.1"/>
    <property type="molecule type" value="Genomic_DNA"/>
</dbReference>
<evidence type="ECO:0000313" key="6">
    <source>
        <dbReference type="EMBL" id="ABK61708.1"/>
    </source>
</evidence>
<organism evidence="6 7">
    <name type="scientific">Clostridium novyi (strain NT)</name>
    <dbReference type="NCBI Taxonomy" id="386415"/>
    <lineage>
        <taxon>Bacteria</taxon>
        <taxon>Bacillati</taxon>
        <taxon>Bacillota</taxon>
        <taxon>Clostridia</taxon>
        <taxon>Eubacteriales</taxon>
        <taxon>Clostridiaceae</taxon>
        <taxon>Clostridium</taxon>
    </lineage>
</organism>
<dbReference type="EC" id="2.6.1.11" evidence="5"/>
<dbReference type="FunFam" id="3.40.640.10:FF:000004">
    <property type="entry name" value="Acetylornithine aminotransferase"/>
    <property type="match status" value="1"/>
</dbReference>
<protein>
    <recommendedName>
        <fullName evidence="5">Acetylornithine aminotransferase</fullName>
        <shortName evidence="5">ACOAT</shortName>
        <ecNumber evidence="5">2.6.1.11</ecNumber>
    </recommendedName>
</protein>
<dbReference type="GO" id="GO:0005737">
    <property type="term" value="C:cytoplasm"/>
    <property type="evidence" value="ECO:0007669"/>
    <property type="project" value="UniProtKB-SubCell"/>
</dbReference>
<dbReference type="GO" id="GO:0042802">
    <property type="term" value="F:identical protein binding"/>
    <property type="evidence" value="ECO:0007669"/>
    <property type="project" value="TreeGrafter"/>
</dbReference>
<accession>A0Q1F2</accession>
<dbReference type="Gene3D" id="3.40.640.10">
    <property type="entry name" value="Type I PLP-dependent aspartate aminotransferase-like (Major domain)"/>
    <property type="match status" value="1"/>
</dbReference>
<feature type="binding site" evidence="5">
    <location>
        <position position="132"/>
    </location>
    <ligand>
        <name>N(2)-acetyl-L-ornithine</name>
        <dbReference type="ChEBI" id="CHEBI:57805"/>
    </ligand>
</feature>
<feature type="binding site" evidence="5">
    <location>
        <position position="272"/>
    </location>
    <ligand>
        <name>pyridoxal 5'-phosphate</name>
        <dbReference type="ChEBI" id="CHEBI:597326"/>
    </ligand>
</feature>
<keyword evidence="4 5" id="KW-0663">Pyridoxal phosphate</keyword>
<keyword evidence="5" id="KW-0963">Cytoplasm</keyword>
<evidence type="ECO:0000256" key="1">
    <source>
        <dbReference type="ARBA" id="ARBA00022576"/>
    </source>
</evidence>
<comment type="similarity">
    <text evidence="5">Belongs to the class-III pyridoxal-phosphate-dependent aminotransferase family. ArgD subfamily.</text>
</comment>
<keyword evidence="2 5" id="KW-0028">Amino-acid biosynthesis</keyword>
<reference evidence="6 7" key="1">
    <citation type="journal article" date="2006" name="Nat. Biotechnol.">
        <title>The genome and transcriptomes of the anti-tumor agent Clostridium novyi-NT.</title>
        <authorList>
            <person name="Bettegowda C."/>
            <person name="Huang X."/>
            <person name="Lin J."/>
            <person name="Cheong I."/>
            <person name="Kohli M."/>
            <person name="Szabo S.A."/>
            <person name="Zhang X."/>
            <person name="Diaz L.A. Jr."/>
            <person name="Velculescu V.E."/>
            <person name="Parmigiani G."/>
            <person name="Kinzler K.W."/>
            <person name="Vogelstein B."/>
            <person name="Zhou S."/>
        </authorList>
    </citation>
    <scope>NUCLEOTIDE SEQUENCE [LARGE SCALE GENOMIC DNA]</scope>
    <source>
        <strain evidence="6 7">NT</strain>
    </source>
</reference>
<dbReference type="eggNOG" id="COG4992">
    <property type="taxonomic scope" value="Bacteria"/>
</dbReference>
<dbReference type="STRING" id="386415.NT01CX_2381"/>
<feature type="modified residue" description="N6-(pyridoxal phosphate)lysine" evidence="5">
    <location>
        <position position="243"/>
    </location>
</feature>
<comment type="subcellular location">
    <subcellularLocation>
        <location evidence="5">Cytoplasm</location>
    </subcellularLocation>
</comment>
<keyword evidence="7" id="KW-1185">Reference proteome</keyword>
<dbReference type="InterPro" id="IPR015424">
    <property type="entry name" value="PyrdxlP-dep_Trfase"/>
</dbReference>
<dbReference type="InterPro" id="IPR050103">
    <property type="entry name" value="Class-III_PLP-dep_AT"/>
</dbReference>
<dbReference type="PIRSF" id="PIRSF000521">
    <property type="entry name" value="Transaminase_4ab_Lys_Orn"/>
    <property type="match status" value="1"/>
</dbReference>
<dbReference type="Gene3D" id="3.90.1150.10">
    <property type="entry name" value="Aspartate Aminotransferase, domain 1"/>
    <property type="match status" value="1"/>
</dbReference>
<feature type="binding site" evidence="5">
    <location>
        <begin position="97"/>
        <end position="98"/>
    </location>
    <ligand>
        <name>pyridoxal 5'-phosphate</name>
        <dbReference type="ChEBI" id="CHEBI:597326"/>
    </ligand>
</feature>
<keyword evidence="1 5" id="KW-0032">Aminotransferase</keyword>
<dbReference type="RefSeq" id="WP_011722448.1">
    <property type="nucleotide sequence ID" value="NC_008593.1"/>
</dbReference>
<comment type="catalytic activity">
    <reaction evidence="5">
        <text>N(2)-acetyl-L-ornithine + 2-oxoglutarate = N-acetyl-L-glutamate 5-semialdehyde + L-glutamate</text>
        <dbReference type="Rhea" id="RHEA:18049"/>
        <dbReference type="ChEBI" id="CHEBI:16810"/>
        <dbReference type="ChEBI" id="CHEBI:29123"/>
        <dbReference type="ChEBI" id="CHEBI:29985"/>
        <dbReference type="ChEBI" id="CHEBI:57805"/>
        <dbReference type="EC" id="2.6.1.11"/>
    </reaction>
</comment>
<keyword evidence="5" id="KW-0055">Arginine biosynthesis</keyword>
<dbReference type="NCBIfam" id="TIGR00707">
    <property type="entry name" value="argD"/>
    <property type="match status" value="1"/>
</dbReference>
<dbReference type="HAMAP" id="MF_01107">
    <property type="entry name" value="ArgD_aminotrans_3"/>
    <property type="match status" value="1"/>
</dbReference>
<dbReference type="GO" id="GO:0006526">
    <property type="term" value="P:L-arginine biosynthetic process"/>
    <property type="evidence" value="ECO:0007669"/>
    <property type="project" value="UniProtKB-UniRule"/>
</dbReference>
<keyword evidence="3 5" id="KW-0808">Transferase</keyword>
<evidence type="ECO:0000256" key="3">
    <source>
        <dbReference type="ARBA" id="ARBA00022679"/>
    </source>
</evidence>
<dbReference type="CDD" id="cd00610">
    <property type="entry name" value="OAT_like"/>
    <property type="match status" value="1"/>
</dbReference>
<dbReference type="InterPro" id="IPR015421">
    <property type="entry name" value="PyrdxlP-dep_Trfase_major"/>
</dbReference>
<evidence type="ECO:0000256" key="5">
    <source>
        <dbReference type="HAMAP-Rule" id="MF_01107"/>
    </source>
</evidence>
<dbReference type="GO" id="GO:0030170">
    <property type="term" value="F:pyridoxal phosphate binding"/>
    <property type="evidence" value="ECO:0007669"/>
    <property type="project" value="InterPro"/>
</dbReference>
<dbReference type="UniPathway" id="UPA00068">
    <property type="reaction ID" value="UER00109"/>
</dbReference>
<dbReference type="PANTHER" id="PTHR11986">
    <property type="entry name" value="AMINOTRANSFERASE CLASS III"/>
    <property type="match status" value="1"/>
</dbReference>
<dbReference type="PATRIC" id="fig|386415.7.peg.1484"/>
<dbReference type="AlphaFoldDB" id="A0Q1F2"/>
<evidence type="ECO:0000313" key="7">
    <source>
        <dbReference type="Proteomes" id="UP000008220"/>
    </source>
</evidence>
<dbReference type="InterPro" id="IPR004636">
    <property type="entry name" value="AcOrn/SuccOrn_fam"/>
</dbReference>